<proteinExistence type="predicted"/>
<protein>
    <submittedName>
        <fullName evidence="1">Uncharacterized protein</fullName>
    </submittedName>
</protein>
<dbReference type="Proteomes" id="UP000663843">
    <property type="component" value="Unassembled WGS sequence"/>
</dbReference>
<dbReference type="AlphaFoldDB" id="A0A8H2WY05"/>
<name>A0A8H2WY05_9AGAM</name>
<dbReference type="EMBL" id="CAJMWT010001517">
    <property type="protein sequence ID" value="CAE6406800.1"/>
    <property type="molecule type" value="Genomic_DNA"/>
</dbReference>
<evidence type="ECO:0000313" key="1">
    <source>
        <dbReference type="EMBL" id="CAE6406800.1"/>
    </source>
</evidence>
<gene>
    <name evidence="1" type="ORF">RDB_LOCUS40402</name>
</gene>
<sequence length="590" mass="67356">MTANRPIYSSKWLCPMDRYVLRYSGNCFSPSDHVTRSYSLDYIKAIAIPRMDRRIGPPESDICSTYNAILSLLQFPNELQVLHNTNLLTRCFNDLREFISPTRRAWYSVPTLFSYESGFLCFRMIVLVLQVGILVHTGTFDQFLKKIASNESDPYETAITLSEFTMELFHLSKGKPKPRDWLLAPLPSQKAGSRMFFKSAGGFDDTDVKDLLNFIWKDRNRFLEVSSRVPTPGWALLLLILGEHMQWKSEVDSIWYEGWCPLETLCLRYSLFASATELKALESFCLDVVQDRPELGEDIDDIYYEGSLVDVHDARAFLQAHNKRMERLSEDPFPESLAILVMRFLRQELVLDIIDLMPELISSGCSRIWSKIDTTEYASINLSEDVGLIRYATVLFDLIYKIYRAYDGVQDALSPIAWTLAGNDFVNLYIRVMLLPLSLASPIGTLAKDDIETFIDMDDTQDPNGLARSWFDLTFGALSDPESMNEYQGPSNNIFDPFYPDWIKMRRCFITNFPQHIVASRSFEQQVKGSMAAWINIALLFGYAERASNTETGMESGAWSPHTVALYARARTGLEVGSRIVPHAIISYSL</sequence>
<accession>A0A8H2WY05</accession>
<organism evidence="1 2">
    <name type="scientific">Rhizoctonia solani</name>
    <dbReference type="NCBI Taxonomy" id="456999"/>
    <lineage>
        <taxon>Eukaryota</taxon>
        <taxon>Fungi</taxon>
        <taxon>Dikarya</taxon>
        <taxon>Basidiomycota</taxon>
        <taxon>Agaricomycotina</taxon>
        <taxon>Agaricomycetes</taxon>
        <taxon>Cantharellales</taxon>
        <taxon>Ceratobasidiaceae</taxon>
        <taxon>Rhizoctonia</taxon>
    </lineage>
</organism>
<reference evidence="1" key="1">
    <citation type="submission" date="2021-01" db="EMBL/GenBank/DDBJ databases">
        <authorList>
            <person name="Kaushik A."/>
        </authorList>
    </citation>
    <scope>NUCLEOTIDE SEQUENCE</scope>
    <source>
        <strain evidence="1">AG2-2IIIB</strain>
    </source>
</reference>
<comment type="caution">
    <text evidence="1">The sequence shown here is derived from an EMBL/GenBank/DDBJ whole genome shotgun (WGS) entry which is preliminary data.</text>
</comment>
<evidence type="ECO:0000313" key="2">
    <source>
        <dbReference type="Proteomes" id="UP000663843"/>
    </source>
</evidence>